<keyword evidence="1 2" id="KW-0238">DNA-binding</keyword>
<comment type="caution">
    <text evidence="4">The sequence shown here is derived from an EMBL/GenBank/DDBJ whole genome shotgun (WGS) entry which is preliminary data.</text>
</comment>
<evidence type="ECO:0000313" key="4">
    <source>
        <dbReference type="EMBL" id="MFC6260495.1"/>
    </source>
</evidence>
<dbReference type="PANTHER" id="PTHR30055:SF148">
    <property type="entry name" value="TETR-FAMILY TRANSCRIPTIONAL REGULATOR"/>
    <property type="match status" value="1"/>
</dbReference>
<evidence type="ECO:0000259" key="3">
    <source>
        <dbReference type="PROSITE" id="PS50977"/>
    </source>
</evidence>
<feature type="DNA-binding region" description="H-T-H motif" evidence="2">
    <location>
        <begin position="33"/>
        <end position="52"/>
    </location>
</feature>
<dbReference type="RefSeq" id="WP_125687649.1">
    <property type="nucleotide sequence ID" value="NZ_JBHSSI010000033.1"/>
</dbReference>
<dbReference type="InterPro" id="IPR009057">
    <property type="entry name" value="Homeodomain-like_sf"/>
</dbReference>
<evidence type="ECO:0000256" key="2">
    <source>
        <dbReference type="PROSITE-ProRule" id="PRU00335"/>
    </source>
</evidence>
<feature type="domain" description="HTH tetR-type" evidence="3">
    <location>
        <begin position="10"/>
        <end position="70"/>
    </location>
</feature>
<accession>A0ABW1TFP2</accession>
<proteinExistence type="predicted"/>
<keyword evidence="5" id="KW-1185">Reference proteome</keyword>
<organism evidence="4 5">
    <name type="scientific">Levilactobacillus fujinensis</name>
    <dbReference type="NCBI Taxonomy" id="2486024"/>
    <lineage>
        <taxon>Bacteria</taxon>
        <taxon>Bacillati</taxon>
        <taxon>Bacillota</taxon>
        <taxon>Bacilli</taxon>
        <taxon>Lactobacillales</taxon>
        <taxon>Lactobacillaceae</taxon>
        <taxon>Levilactobacillus</taxon>
    </lineage>
</organism>
<evidence type="ECO:0000313" key="5">
    <source>
        <dbReference type="Proteomes" id="UP001596283"/>
    </source>
</evidence>
<name>A0ABW1TFP2_9LACO</name>
<sequence>MEKNHRRRGKELENAILDAAWQTMQAQGYAQLTMDDIAAAAHTNKNAIYRRWDTKLAVISDAGKRALSQGNYVSPLTFVEPNTGKLRDDLIALLSIPLPITEQIGRENLKAFIQDYLPHLTLKTTEFLLSDSFLQRYLTGILDHAYARGDIPTAPADIPVVVKRQPAIQLLANILSDEPYDTATIVLWVDRILLPLFKTP</sequence>
<gene>
    <name evidence="4" type="ORF">ACFP1C_05985</name>
</gene>
<reference evidence="5" key="1">
    <citation type="journal article" date="2019" name="Int. J. Syst. Evol. Microbiol.">
        <title>The Global Catalogue of Microorganisms (GCM) 10K type strain sequencing project: providing services to taxonomists for standard genome sequencing and annotation.</title>
        <authorList>
            <consortium name="The Broad Institute Genomics Platform"/>
            <consortium name="The Broad Institute Genome Sequencing Center for Infectious Disease"/>
            <person name="Wu L."/>
            <person name="Ma J."/>
        </authorList>
    </citation>
    <scope>NUCLEOTIDE SEQUENCE [LARGE SCALE GENOMIC DNA]</scope>
    <source>
        <strain evidence="5">CCM 8908</strain>
    </source>
</reference>
<dbReference type="EMBL" id="JBHSSI010000033">
    <property type="protein sequence ID" value="MFC6260495.1"/>
    <property type="molecule type" value="Genomic_DNA"/>
</dbReference>
<dbReference type="SUPFAM" id="SSF46689">
    <property type="entry name" value="Homeodomain-like"/>
    <property type="match status" value="1"/>
</dbReference>
<dbReference type="Gene3D" id="1.10.357.10">
    <property type="entry name" value="Tetracycline Repressor, domain 2"/>
    <property type="match status" value="1"/>
</dbReference>
<dbReference type="InterPro" id="IPR001647">
    <property type="entry name" value="HTH_TetR"/>
</dbReference>
<dbReference type="PROSITE" id="PS50977">
    <property type="entry name" value="HTH_TETR_2"/>
    <property type="match status" value="1"/>
</dbReference>
<dbReference type="Proteomes" id="UP001596283">
    <property type="component" value="Unassembled WGS sequence"/>
</dbReference>
<evidence type="ECO:0000256" key="1">
    <source>
        <dbReference type="ARBA" id="ARBA00023125"/>
    </source>
</evidence>
<dbReference type="PANTHER" id="PTHR30055">
    <property type="entry name" value="HTH-TYPE TRANSCRIPTIONAL REGULATOR RUTR"/>
    <property type="match status" value="1"/>
</dbReference>
<dbReference type="Pfam" id="PF00440">
    <property type="entry name" value="TetR_N"/>
    <property type="match status" value="1"/>
</dbReference>
<dbReference type="InterPro" id="IPR050109">
    <property type="entry name" value="HTH-type_TetR-like_transc_reg"/>
</dbReference>
<protein>
    <submittedName>
        <fullName evidence="4">Helix-turn-helix domain-containing protein</fullName>
    </submittedName>
</protein>